<accession>A0A0A9EYI2</accession>
<evidence type="ECO:0000313" key="1">
    <source>
        <dbReference type="EMBL" id="JAE05845.1"/>
    </source>
</evidence>
<sequence length="64" mass="7315">MHAQAKAPQLLHLTSIYIHTLTMQQNTTIQRYHSTCMHLYHNLELNREEKVLMNGATPAAELAS</sequence>
<proteinExistence type="predicted"/>
<name>A0A0A9EYI2_ARUDO</name>
<reference evidence="1" key="1">
    <citation type="submission" date="2014-09" db="EMBL/GenBank/DDBJ databases">
        <authorList>
            <person name="Magalhaes I.L.F."/>
            <person name="Oliveira U."/>
            <person name="Santos F.R."/>
            <person name="Vidigal T.H.D.A."/>
            <person name="Brescovit A.D."/>
            <person name="Santos A.J."/>
        </authorList>
    </citation>
    <scope>NUCLEOTIDE SEQUENCE</scope>
    <source>
        <tissue evidence="1">Shoot tissue taken approximately 20 cm above the soil surface</tissue>
    </source>
</reference>
<organism evidence="1">
    <name type="scientific">Arundo donax</name>
    <name type="common">Giant reed</name>
    <name type="synonym">Donax arundinaceus</name>
    <dbReference type="NCBI Taxonomy" id="35708"/>
    <lineage>
        <taxon>Eukaryota</taxon>
        <taxon>Viridiplantae</taxon>
        <taxon>Streptophyta</taxon>
        <taxon>Embryophyta</taxon>
        <taxon>Tracheophyta</taxon>
        <taxon>Spermatophyta</taxon>
        <taxon>Magnoliopsida</taxon>
        <taxon>Liliopsida</taxon>
        <taxon>Poales</taxon>
        <taxon>Poaceae</taxon>
        <taxon>PACMAD clade</taxon>
        <taxon>Arundinoideae</taxon>
        <taxon>Arundineae</taxon>
        <taxon>Arundo</taxon>
    </lineage>
</organism>
<dbReference type="EMBL" id="GBRH01192051">
    <property type="protein sequence ID" value="JAE05845.1"/>
    <property type="molecule type" value="Transcribed_RNA"/>
</dbReference>
<reference evidence="1" key="2">
    <citation type="journal article" date="2015" name="Data Brief">
        <title>Shoot transcriptome of the giant reed, Arundo donax.</title>
        <authorList>
            <person name="Barrero R.A."/>
            <person name="Guerrero F.D."/>
            <person name="Moolhuijzen P."/>
            <person name="Goolsby J.A."/>
            <person name="Tidwell J."/>
            <person name="Bellgard S.E."/>
            <person name="Bellgard M.I."/>
        </authorList>
    </citation>
    <scope>NUCLEOTIDE SEQUENCE</scope>
    <source>
        <tissue evidence="1">Shoot tissue taken approximately 20 cm above the soil surface</tissue>
    </source>
</reference>
<protein>
    <submittedName>
        <fullName evidence="1">Uncharacterized protein</fullName>
    </submittedName>
</protein>
<dbReference type="AlphaFoldDB" id="A0A0A9EYI2"/>